<feature type="domain" description="RmlD-like substrate binding" evidence="7">
    <location>
        <begin position="2"/>
        <end position="277"/>
    </location>
</feature>
<dbReference type="SUPFAM" id="SSF51735">
    <property type="entry name" value="NAD(P)-binding Rossmann-fold domains"/>
    <property type="match status" value="1"/>
</dbReference>
<evidence type="ECO:0000313" key="9">
    <source>
        <dbReference type="Proteomes" id="UP000316598"/>
    </source>
</evidence>
<dbReference type="InterPro" id="IPR029903">
    <property type="entry name" value="RmlD-like-bd"/>
</dbReference>
<dbReference type="OrthoDB" id="252618at2"/>
<dbReference type="Proteomes" id="UP000316598">
    <property type="component" value="Unassembled WGS sequence"/>
</dbReference>
<comment type="caution">
    <text evidence="8">The sequence shown here is derived from an EMBL/GenBank/DDBJ whole genome shotgun (WGS) entry which is preliminary data.</text>
</comment>
<dbReference type="PANTHER" id="PTHR10491">
    <property type="entry name" value="DTDP-4-DEHYDRORHAMNOSE REDUCTASE"/>
    <property type="match status" value="1"/>
</dbReference>
<protein>
    <recommendedName>
        <fullName evidence="4 6">dTDP-4-dehydrorhamnose reductase</fullName>
        <ecNumber evidence="3 6">1.1.1.133</ecNumber>
    </recommendedName>
</protein>
<evidence type="ECO:0000256" key="1">
    <source>
        <dbReference type="ARBA" id="ARBA00004781"/>
    </source>
</evidence>
<dbReference type="PANTHER" id="PTHR10491:SF4">
    <property type="entry name" value="METHIONINE ADENOSYLTRANSFERASE 2 SUBUNIT BETA"/>
    <property type="match status" value="1"/>
</dbReference>
<dbReference type="InterPro" id="IPR036291">
    <property type="entry name" value="NAD(P)-bd_dom_sf"/>
</dbReference>
<reference evidence="8 9" key="1">
    <citation type="submission" date="2019-02" db="EMBL/GenBank/DDBJ databases">
        <title>Deep-cultivation of Planctomycetes and their phenomic and genomic characterization uncovers novel biology.</title>
        <authorList>
            <person name="Wiegand S."/>
            <person name="Jogler M."/>
            <person name="Boedeker C."/>
            <person name="Pinto D."/>
            <person name="Vollmers J."/>
            <person name="Rivas-Marin E."/>
            <person name="Kohn T."/>
            <person name="Peeters S.H."/>
            <person name="Heuer A."/>
            <person name="Rast P."/>
            <person name="Oberbeckmann S."/>
            <person name="Bunk B."/>
            <person name="Jeske O."/>
            <person name="Meyerdierks A."/>
            <person name="Storesund J.E."/>
            <person name="Kallscheuer N."/>
            <person name="Luecker S."/>
            <person name="Lage O.M."/>
            <person name="Pohl T."/>
            <person name="Merkel B.J."/>
            <person name="Hornburger P."/>
            <person name="Mueller R.-W."/>
            <person name="Bruemmer F."/>
            <person name="Labrenz M."/>
            <person name="Spormann A.M."/>
            <person name="Op Den Camp H."/>
            <person name="Overmann J."/>
            <person name="Amann R."/>
            <person name="Jetten M.S.M."/>
            <person name="Mascher T."/>
            <person name="Medema M.H."/>
            <person name="Devos D.P."/>
            <person name="Kaster A.-K."/>
            <person name="Ovreas L."/>
            <person name="Rohde M."/>
            <person name="Galperin M.Y."/>
            <person name="Jogler C."/>
        </authorList>
    </citation>
    <scope>NUCLEOTIDE SEQUENCE [LARGE SCALE GENOMIC DNA]</scope>
    <source>
        <strain evidence="8 9">Pla22</strain>
    </source>
</reference>
<dbReference type="Pfam" id="PF04321">
    <property type="entry name" value="RmlD_sub_bind"/>
    <property type="match status" value="1"/>
</dbReference>
<comment type="pathway">
    <text evidence="1 6">Carbohydrate biosynthesis; dTDP-L-rhamnose biosynthesis.</text>
</comment>
<comment type="catalytic activity">
    <reaction evidence="5">
        <text>dTDP-beta-L-rhamnose + NADP(+) = dTDP-4-dehydro-beta-L-rhamnose + NADPH + H(+)</text>
        <dbReference type="Rhea" id="RHEA:21796"/>
        <dbReference type="ChEBI" id="CHEBI:15378"/>
        <dbReference type="ChEBI" id="CHEBI:57510"/>
        <dbReference type="ChEBI" id="CHEBI:57783"/>
        <dbReference type="ChEBI" id="CHEBI:58349"/>
        <dbReference type="ChEBI" id="CHEBI:62830"/>
        <dbReference type="EC" id="1.1.1.133"/>
    </reaction>
</comment>
<comment type="similarity">
    <text evidence="2 6">Belongs to the dTDP-4-dehydrorhamnose reductase family.</text>
</comment>
<dbReference type="GO" id="GO:0048269">
    <property type="term" value="C:methionine adenosyltransferase complex"/>
    <property type="evidence" value="ECO:0007669"/>
    <property type="project" value="TreeGrafter"/>
</dbReference>
<name>A0A5C5WR91_9BACT</name>
<evidence type="ECO:0000256" key="3">
    <source>
        <dbReference type="ARBA" id="ARBA00012929"/>
    </source>
</evidence>
<dbReference type="EC" id="1.1.1.133" evidence="3 6"/>
<comment type="function">
    <text evidence="6">Catalyzes the reduction of dTDP-6-deoxy-L-lyxo-4-hexulose to yield dTDP-L-rhamnose.</text>
</comment>
<dbReference type="AlphaFoldDB" id="A0A5C5WR91"/>
<evidence type="ECO:0000256" key="2">
    <source>
        <dbReference type="ARBA" id="ARBA00010944"/>
    </source>
</evidence>
<proteinExistence type="inferred from homology"/>
<dbReference type="EMBL" id="SJPI01000001">
    <property type="protein sequence ID" value="TWT52631.1"/>
    <property type="molecule type" value="Genomic_DNA"/>
</dbReference>
<sequence length="298" mass="33378">MILLLGHTGYIGSSFAQELHRRDLSFRGISRSEVDYTNRDSLISLIRESKADFLINAAGYSGKPNVDACEIHKSECLQANAVLPGMVRQACELTGIPWGHVSSGCIYTGRRDDGNGFRESDAPNFCFRTNHCSWYSGCKALGEECLVGTDNIYIWRMRIPFNQFDSPRNYLSKLIRYDRLLSADNSISHVDESVHACVESWTQRIPTGIYNVTNPGSITTEQVTALIQTHLLPDKKFKFFASETEFMNSAATTPRSNCILDSRKLLSTGIAMSAVEDAVISALKHWRSANHKKRLSIR</sequence>
<evidence type="ECO:0000259" key="7">
    <source>
        <dbReference type="Pfam" id="PF04321"/>
    </source>
</evidence>
<dbReference type="Gene3D" id="3.40.50.720">
    <property type="entry name" value="NAD(P)-binding Rossmann-like Domain"/>
    <property type="match status" value="1"/>
</dbReference>
<organism evidence="8 9">
    <name type="scientific">Rubripirellula amarantea</name>
    <dbReference type="NCBI Taxonomy" id="2527999"/>
    <lineage>
        <taxon>Bacteria</taxon>
        <taxon>Pseudomonadati</taxon>
        <taxon>Planctomycetota</taxon>
        <taxon>Planctomycetia</taxon>
        <taxon>Pirellulales</taxon>
        <taxon>Pirellulaceae</taxon>
        <taxon>Rubripirellula</taxon>
    </lineage>
</organism>
<keyword evidence="6" id="KW-0521">NADP</keyword>
<evidence type="ECO:0000313" key="8">
    <source>
        <dbReference type="EMBL" id="TWT52631.1"/>
    </source>
</evidence>
<accession>A0A5C5WR91</accession>
<evidence type="ECO:0000256" key="4">
    <source>
        <dbReference type="ARBA" id="ARBA00017099"/>
    </source>
</evidence>
<evidence type="ECO:0000256" key="6">
    <source>
        <dbReference type="RuleBase" id="RU364082"/>
    </source>
</evidence>
<dbReference type="RefSeq" id="WP_146512969.1">
    <property type="nucleotide sequence ID" value="NZ_SJPI01000001.1"/>
</dbReference>
<dbReference type="GO" id="GO:0006556">
    <property type="term" value="P:S-adenosylmethionine biosynthetic process"/>
    <property type="evidence" value="ECO:0007669"/>
    <property type="project" value="TreeGrafter"/>
</dbReference>
<dbReference type="InterPro" id="IPR005913">
    <property type="entry name" value="dTDP_dehydrorham_reduct"/>
</dbReference>
<dbReference type="GO" id="GO:0008831">
    <property type="term" value="F:dTDP-4-dehydrorhamnose reductase activity"/>
    <property type="evidence" value="ECO:0007669"/>
    <property type="project" value="UniProtKB-EC"/>
</dbReference>
<gene>
    <name evidence="8" type="primary">strL</name>
    <name evidence="8" type="ORF">Pla22_02570</name>
</gene>
<keyword evidence="6 8" id="KW-0560">Oxidoreductase</keyword>
<keyword evidence="9" id="KW-1185">Reference proteome</keyword>
<dbReference type="GO" id="GO:0048270">
    <property type="term" value="F:methionine adenosyltransferase regulator activity"/>
    <property type="evidence" value="ECO:0007669"/>
    <property type="project" value="TreeGrafter"/>
</dbReference>
<evidence type="ECO:0000256" key="5">
    <source>
        <dbReference type="ARBA" id="ARBA00048200"/>
    </source>
</evidence>